<organism evidence="1 2">
    <name type="scientific">Vibrio europaeus</name>
    <dbReference type="NCBI Taxonomy" id="300876"/>
    <lineage>
        <taxon>Bacteria</taxon>
        <taxon>Pseudomonadati</taxon>
        <taxon>Pseudomonadota</taxon>
        <taxon>Gammaproteobacteria</taxon>
        <taxon>Vibrionales</taxon>
        <taxon>Vibrionaceae</taxon>
        <taxon>Vibrio</taxon>
        <taxon>Vibrio oreintalis group</taxon>
    </lineage>
</organism>
<accession>A0ABT5GNC7</accession>
<evidence type="ECO:0000313" key="1">
    <source>
        <dbReference type="EMBL" id="MDC5738610.1"/>
    </source>
</evidence>
<sequence length="112" mass="12320">MIGMGPTGATISGFEQFKQRFARMITTPLASRFRNRARGSKARNYADANAGDTMLVTLQAEVIRSVSDKNNLMNEEFEIEQCLASRTKTGVSIAVKGKYKGAPVKFEVPMNV</sequence>
<dbReference type="EMBL" id="JAPFIT010000005">
    <property type="protein sequence ID" value="MDC5738610.1"/>
    <property type="molecule type" value="Genomic_DNA"/>
</dbReference>
<gene>
    <name evidence="1" type="ORF">OPW20_00965</name>
</gene>
<keyword evidence="2" id="KW-1185">Reference proteome</keyword>
<comment type="caution">
    <text evidence="1">The sequence shown here is derived from an EMBL/GenBank/DDBJ whole genome shotgun (WGS) entry which is preliminary data.</text>
</comment>
<protein>
    <recommendedName>
        <fullName evidence="3">Phage tail protein</fullName>
    </recommendedName>
</protein>
<name>A0ABT5GNC7_9VIBR</name>
<evidence type="ECO:0008006" key="3">
    <source>
        <dbReference type="Google" id="ProtNLM"/>
    </source>
</evidence>
<dbReference type="RefSeq" id="WP_272236625.1">
    <property type="nucleotide sequence ID" value="NZ_JAPFIQ010000013.1"/>
</dbReference>
<evidence type="ECO:0000313" key="2">
    <source>
        <dbReference type="Proteomes" id="UP001150001"/>
    </source>
</evidence>
<dbReference type="Proteomes" id="UP001150001">
    <property type="component" value="Unassembled WGS sequence"/>
</dbReference>
<reference evidence="1" key="1">
    <citation type="submission" date="2022-11" db="EMBL/GenBank/DDBJ databases">
        <title>Role of the vibriolysin VemA secreted by the emergent pathogen Vibrio europaeus in the colonization of Manila clam mucus.</title>
        <authorList>
            <person name="Martinez C."/>
            <person name="Rodriguez S."/>
            <person name="Vences A."/>
            <person name="Barja J.L."/>
            <person name="Toranzo A.E."/>
            <person name="Dubert J."/>
        </authorList>
    </citation>
    <scope>NUCLEOTIDE SEQUENCE</scope>
    <source>
        <strain evidence="1">3454</strain>
    </source>
</reference>
<proteinExistence type="predicted"/>